<organism evidence="2 3">
    <name type="scientific">Pseudonocardia nematodicida</name>
    <dbReference type="NCBI Taxonomy" id="1206997"/>
    <lineage>
        <taxon>Bacteria</taxon>
        <taxon>Bacillati</taxon>
        <taxon>Actinomycetota</taxon>
        <taxon>Actinomycetes</taxon>
        <taxon>Pseudonocardiales</taxon>
        <taxon>Pseudonocardiaceae</taxon>
        <taxon>Pseudonocardia</taxon>
    </lineage>
</organism>
<evidence type="ECO:0000256" key="1">
    <source>
        <dbReference type="SAM" id="MobiDB-lite"/>
    </source>
</evidence>
<gene>
    <name evidence="2" type="ORF">WIS52_31470</name>
</gene>
<comment type="caution">
    <text evidence="2">The sequence shown here is derived from an EMBL/GenBank/DDBJ whole genome shotgun (WGS) entry which is preliminary data.</text>
</comment>
<sequence>MEEGDPVRLFTALWPTPEADAALTAALAASPPWHPDGEWRPVPPERRHVTLCFHGLDRIGPRARALDDALAGTPLPRLRLAGLGTFPGVLWAGVRDDPPGALARLAVAAGADPAGFRAHLTLARRARGARGRPEFAEGAALPAGPWWRPGAVLLVRSDLGPAGPDHTPVHRVSPGPSTRRRLGER</sequence>
<name>A0ABV1KM85_9PSEU</name>
<dbReference type="EMBL" id="JBEDNQ010000020">
    <property type="protein sequence ID" value="MEQ3555007.1"/>
    <property type="molecule type" value="Genomic_DNA"/>
</dbReference>
<dbReference type="RefSeq" id="WP_349302078.1">
    <property type="nucleotide sequence ID" value="NZ_JBEDNQ010000020.1"/>
</dbReference>
<dbReference type="Gene3D" id="3.90.1140.10">
    <property type="entry name" value="Cyclic phosphodiesterase"/>
    <property type="match status" value="1"/>
</dbReference>
<evidence type="ECO:0000313" key="3">
    <source>
        <dbReference type="Proteomes" id="UP001494902"/>
    </source>
</evidence>
<keyword evidence="3" id="KW-1185">Reference proteome</keyword>
<dbReference type="Proteomes" id="UP001494902">
    <property type="component" value="Unassembled WGS sequence"/>
</dbReference>
<protein>
    <submittedName>
        <fullName evidence="2">RNA 2',3'-cyclic phosphodiesterase</fullName>
    </submittedName>
</protein>
<feature type="region of interest" description="Disordered" evidence="1">
    <location>
        <begin position="158"/>
        <end position="185"/>
    </location>
</feature>
<evidence type="ECO:0000313" key="2">
    <source>
        <dbReference type="EMBL" id="MEQ3555007.1"/>
    </source>
</evidence>
<accession>A0ABV1KM85</accession>
<proteinExistence type="predicted"/>
<reference evidence="2 3" key="1">
    <citation type="submission" date="2024-03" db="EMBL/GenBank/DDBJ databases">
        <title>Draft genome sequence of Pseudonocardia nematodicida JCM 31783.</title>
        <authorList>
            <person name="Butdee W."/>
            <person name="Duangmal K."/>
        </authorList>
    </citation>
    <scope>NUCLEOTIDE SEQUENCE [LARGE SCALE GENOMIC DNA]</scope>
    <source>
        <strain evidence="2 3">JCM 31783</strain>
    </source>
</reference>
<dbReference type="SUPFAM" id="SSF55144">
    <property type="entry name" value="LigT-like"/>
    <property type="match status" value="1"/>
</dbReference>
<dbReference type="InterPro" id="IPR009097">
    <property type="entry name" value="Cyclic_Pdiesterase"/>
</dbReference>